<gene>
    <name evidence="1" type="ORF">H9874_00695</name>
</gene>
<organism evidence="1 2">
    <name type="scientific">Candidatus Bilophila faecipullorum</name>
    <dbReference type="NCBI Taxonomy" id="2838482"/>
    <lineage>
        <taxon>Bacteria</taxon>
        <taxon>Pseudomonadati</taxon>
        <taxon>Thermodesulfobacteriota</taxon>
        <taxon>Desulfovibrionia</taxon>
        <taxon>Desulfovibrionales</taxon>
        <taxon>Desulfovibrionaceae</taxon>
        <taxon>Bilophila</taxon>
    </lineage>
</organism>
<sequence>MNDLQQAESWLRKALRNAPRPLPPGVFPKLLEEAEGAGFSRFVLNDVVDEWLNFGYCRIRDHVTNDIDLTPEGNVYFGHRTTE</sequence>
<evidence type="ECO:0000313" key="1">
    <source>
        <dbReference type="EMBL" id="HIW77651.1"/>
    </source>
</evidence>
<dbReference type="AlphaFoldDB" id="A0A9D1R011"/>
<comment type="caution">
    <text evidence="1">The sequence shown here is derived from an EMBL/GenBank/DDBJ whole genome shotgun (WGS) entry which is preliminary data.</text>
</comment>
<protein>
    <submittedName>
        <fullName evidence="1">Uncharacterized protein</fullName>
    </submittedName>
</protein>
<evidence type="ECO:0000313" key="2">
    <source>
        <dbReference type="Proteomes" id="UP000824264"/>
    </source>
</evidence>
<dbReference type="Proteomes" id="UP000824264">
    <property type="component" value="Unassembled WGS sequence"/>
</dbReference>
<accession>A0A9D1R011</accession>
<proteinExistence type="predicted"/>
<reference evidence="1" key="1">
    <citation type="journal article" date="2021" name="PeerJ">
        <title>Extensive microbial diversity within the chicken gut microbiome revealed by metagenomics and culture.</title>
        <authorList>
            <person name="Gilroy R."/>
            <person name="Ravi A."/>
            <person name="Getino M."/>
            <person name="Pursley I."/>
            <person name="Horton D.L."/>
            <person name="Alikhan N.F."/>
            <person name="Baker D."/>
            <person name="Gharbi K."/>
            <person name="Hall N."/>
            <person name="Watson M."/>
            <person name="Adriaenssens E.M."/>
            <person name="Foster-Nyarko E."/>
            <person name="Jarju S."/>
            <person name="Secka A."/>
            <person name="Antonio M."/>
            <person name="Oren A."/>
            <person name="Chaudhuri R.R."/>
            <person name="La Ragione R."/>
            <person name="Hildebrand F."/>
            <person name="Pallen M.J."/>
        </authorList>
    </citation>
    <scope>NUCLEOTIDE SEQUENCE</scope>
    <source>
        <strain evidence="1">ChiSxjej5B17-1746</strain>
    </source>
</reference>
<dbReference type="EMBL" id="DXGI01000023">
    <property type="protein sequence ID" value="HIW77651.1"/>
    <property type="molecule type" value="Genomic_DNA"/>
</dbReference>
<reference evidence="1" key="2">
    <citation type="submission" date="2021-04" db="EMBL/GenBank/DDBJ databases">
        <authorList>
            <person name="Gilroy R."/>
        </authorList>
    </citation>
    <scope>NUCLEOTIDE SEQUENCE</scope>
    <source>
        <strain evidence="1">ChiSxjej5B17-1746</strain>
    </source>
</reference>
<name>A0A9D1R011_9BACT</name>